<sequence>MLAWRVVQHGRPTDALRLDEIETPEPGAGELLVRSSATVLNYNEVDGCRGRYLTVNPPLPYTLGMELVGIVEAAGPGLDAWLGRRVVSTAVGAFGAHAEAALVSADMTFDAPACLDDIHAAAFFFPFHLASLGLFLRGRLSAGQTVLVHAGAGGVGSAAVQLAAAAGARVIATAGGPEKVARCLEFGAAFAIDYRDVDFVDAVRDATNGVGVDLVFDGVGGEVGERSLRCVAHNGLYLIVGFASGIEAEEIATVAPRSLCFGNFSMGGVMLSYSSHASAVRAATGFNITPRRTADELHARLVGLLDDGAIAPVVGEVVAFSELPVALERMEQRATIGRVVVDLARPAGISDPGLRPA</sequence>
<feature type="domain" description="Enoyl reductase (ER)" evidence="1">
    <location>
        <begin position="11"/>
        <end position="341"/>
    </location>
</feature>
<dbReference type="Gene3D" id="3.90.180.10">
    <property type="entry name" value="Medium-chain alcohol dehydrogenases, catalytic domain"/>
    <property type="match status" value="1"/>
</dbReference>
<gene>
    <name evidence="2" type="ORF">UFOPK3967_02801</name>
</gene>
<accession>A0A6J7QV80</accession>
<dbReference type="Gene3D" id="3.40.50.720">
    <property type="entry name" value="NAD(P)-binding Rossmann-like Domain"/>
    <property type="match status" value="1"/>
</dbReference>
<dbReference type="Pfam" id="PF00107">
    <property type="entry name" value="ADH_zinc_N"/>
    <property type="match status" value="1"/>
</dbReference>
<name>A0A6J7QV80_9ZZZZ</name>
<dbReference type="PANTHER" id="PTHR43677:SF4">
    <property type="entry name" value="QUINONE OXIDOREDUCTASE-LIKE PROTEIN 2"/>
    <property type="match status" value="1"/>
</dbReference>
<dbReference type="InterPro" id="IPR011032">
    <property type="entry name" value="GroES-like_sf"/>
</dbReference>
<dbReference type="InterPro" id="IPR013154">
    <property type="entry name" value="ADH-like_N"/>
</dbReference>
<organism evidence="2">
    <name type="scientific">freshwater metagenome</name>
    <dbReference type="NCBI Taxonomy" id="449393"/>
    <lineage>
        <taxon>unclassified sequences</taxon>
        <taxon>metagenomes</taxon>
        <taxon>ecological metagenomes</taxon>
    </lineage>
</organism>
<evidence type="ECO:0000259" key="1">
    <source>
        <dbReference type="SMART" id="SM00829"/>
    </source>
</evidence>
<protein>
    <submittedName>
        <fullName evidence="2">Unannotated protein</fullName>
    </submittedName>
</protein>
<dbReference type="EMBL" id="CAFBOS010000245">
    <property type="protein sequence ID" value="CAB5021567.1"/>
    <property type="molecule type" value="Genomic_DNA"/>
</dbReference>
<dbReference type="InterPro" id="IPR020843">
    <property type="entry name" value="ER"/>
</dbReference>
<dbReference type="GO" id="GO:0016491">
    <property type="term" value="F:oxidoreductase activity"/>
    <property type="evidence" value="ECO:0007669"/>
    <property type="project" value="InterPro"/>
</dbReference>
<dbReference type="InterPro" id="IPR051397">
    <property type="entry name" value="Zn-ADH-like_protein"/>
</dbReference>
<dbReference type="SUPFAM" id="SSF51735">
    <property type="entry name" value="NAD(P)-binding Rossmann-fold domains"/>
    <property type="match status" value="1"/>
</dbReference>
<dbReference type="AlphaFoldDB" id="A0A6J7QV80"/>
<proteinExistence type="predicted"/>
<reference evidence="2" key="1">
    <citation type="submission" date="2020-05" db="EMBL/GenBank/DDBJ databases">
        <authorList>
            <person name="Chiriac C."/>
            <person name="Salcher M."/>
            <person name="Ghai R."/>
            <person name="Kavagutti S V."/>
        </authorList>
    </citation>
    <scope>NUCLEOTIDE SEQUENCE</scope>
</reference>
<dbReference type="Pfam" id="PF08240">
    <property type="entry name" value="ADH_N"/>
    <property type="match status" value="1"/>
</dbReference>
<dbReference type="SMART" id="SM00829">
    <property type="entry name" value="PKS_ER"/>
    <property type="match status" value="1"/>
</dbReference>
<dbReference type="InterPro" id="IPR036291">
    <property type="entry name" value="NAD(P)-bd_dom_sf"/>
</dbReference>
<dbReference type="SUPFAM" id="SSF50129">
    <property type="entry name" value="GroES-like"/>
    <property type="match status" value="1"/>
</dbReference>
<evidence type="ECO:0000313" key="2">
    <source>
        <dbReference type="EMBL" id="CAB5021567.1"/>
    </source>
</evidence>
<dbReference type="InterPro" id="IPR013149">
    <property type="entry name" value="ADH-like_C"/>
</dbReference>
<dbReference type="PANTHER" id="PTHR43677">
    <property type="entry name" value="SHORT-CHAIN DEHYDROGENASE/REDUCTASE"/>
    <property type="match status" value="1"/>
</dbReference>